<dbReference type="eggNOG" id="COG0845">
    <property type="taxonomic scope" value="Bacteria"/>
</dbReference>
<accession>W0E4V1</accession>
<dbReference type="KEGG" id="mpur:MARPU_09745"/>
<dbReference type="HOGENOM" id="CLU_018816_1_2_6"/>
<comment type="similarity">
    <text evidence="2">Belongs to the membrane fusion protein (MFP) (TC 8.A.1) family.</text>
</comment>
<dbReference type="AlphaFoldDB" id="W0E4V1"/>
<protein>
    <submittedName>
        <fullName evidence="7">RND transporter</fullName>
    </submittedName>
</protein>
<dbReference type="RefSeq" id="WP_005224948.1">
    <property type="nucleotide sequence ID" value="NZ_CP007031.1"/>
</dbReference>
<reference evidence="7 8" key="1">
    <citation type="submission" date="2013-12" db="EMBL/GenBank/DDBJ databases">
        <authorList>
            <consortium name="DOE Joint Genome Institute"/>
            <person name="Bryant D.A."/>
            <person name="Huntemann M."/>
            <person name="Han J."/>
            <person name="Chen A."/>
            <person name="Kyrpides N."/>
            <person name="Mavromatis K."/>
            <person name="Markowitz V."/>
            <person name="Palaniappan K."/>
            <person name="Ivanova N."/>
            <person name="Schaumberg A."/>
            <person name="Pati A."/>
            <person name="Liolios K."/>
            <person name="Nordberg H.P."/>
            <person name="Cantor M.N."/>
            <person name="Hua S.X."/>
            <person name="Woyke T."/>
        </authorList>
    </citation>
    <scope>NUCLEOTIDE SEQUENCE [LARGE SCALE GENOMIC DNA]</scope>
    <source>
        <strain evidence="7 8">984</strain>
    </source>
</reference>
<dbReference type="Proteomes" id="UP000005275">
    <property type="component" value="Chromosome"/>
</dbReference>
<name>W0E4V1_MARPU</name>
<proteinExistence type="inferred from homology"/>
<feature type="domain" description="Multidrug resistance protein MdtA-like barrel-sandwich hybrid" evidence="4">
    <location>
        <begin position="65"/>
        <end position="187"/>
    </location>
</feature>
<dbReference type="PANTHER" id="PTHR30469:SF15">
    <property type="entry name" value="HLYD FAMILY OF SECRETION PROTEINS"/>
    <property type="match status" value="1"/>
</dbReference>
<dbReference type="Pfam" id="PF25967">
    <property type="entry name" value="RND-MFP_C"/>
    <property type="match status" value="1"/>
</dbReference>
<dbReference type="InterPro" id="IPR058627">
    <property type="entry name" value="MdtA-like_C"/>
</dbReference>
<organism evidence="7 8">
    <name type="scientific">Marichromatium purpuratum 984</name>
    <dbReference type="NCBI Taxonomy" id="765910"/>
    <lineage>
        <taxon>Bacteria</taxon>
        <taxon>Pseudomonadati</taxon>
        <taxon>Pseudomonadota</taxon>
        <taxon>Gammaproteobacteria</taxon>
        <taxon>Chromatiales</taxon>
        <taxon>Chromatiaceae</taxon>
        <taxon>Marichromatium</taxon>
    </lineage>
</organism>
<feature type="domain" description="Multidrug resistance protein MdtA-like C-terminal permuted SH3" evidence="6">
    <location>
        <begin position="277"/>
        <end position="333"/>
    </location>
</feature>
<dbReference type="Gene3D" id="1.10.287.470">
    <property type="entry name" value="Helix hairpin bin"/>
    <property type="match status" value="1"/>
</dbReference>
<dbReference type="OrthoDB" id="5696526at2"/>
<dbReference type="InterPro" id="IPR006143">
    <property type="entry name" value="RND_pump_MFP"/>
</dbReference>
<dbReference type="GO" id="GO:0015562">
    <property type="term" value="F:efflux transmembrane transporter activity"/>
    <property type="evidence" value="ECO:0007669"/>
    <property type="project" value="TreeGrafter"/>
</dbReference>
<feature type="domain" description="CusB-like beta-barrel" evidence="5">
    <location>
        <begin position="199"/>
        <end position="271"/>
    </location>
</feature>
<dbReference type="NCBIfam" id="TIGR01730">
    <property type="entry name" value="RND_mfp"/>
    <property type="match status" value="1"/>
</dbReference>
<evidence type="ECO:0000259" key="6">
    <source>
        <dbReference type="Pfam" id="PF25967"/>
    </source>
</evidence>
<dbReference type="PROSITE" id="PS51257">
    <property type="entry name" value="PROKAR_LIPOPROTEIN"/>
    <property type="match status" value="1"/>
</dbReference>
<evidence type="ECO:0000313" key="7">
    <source>
        <dbReference type="EMBL" id="AHF04101.1"/>
    </source>
</evidence>
<evidence type="ECO:0000259" key="4">
    <source>
        <dbReference type="Pfam" id="PF25917"/>
    </source>
</evidence>
<keyword evidence="3" id="KW-0813">Transport</keyword>
<gene>
    <name evidence="7" type="ORF">MARPU_09745</name>
</gene>
<dbReference type="Pfam" id="PF25954">
    <property type="entry name" value="Beta-barrel_RND_2"/>
    <property type="match status" value="1"/>
</dbReference>
<dbReference type="GO" id="GO:1990281">
    <property type="term" value="C:efflux pump complex"/>
    <property type="evidence" value="ECO:0007669"/>
    <property type="project" value="TreeGrafter"/>
</dbReference>
<evidence type="ECO:0000256" key="1">
    <source>
        <dbReference type="ARBA" id="ARBA00004196"/>
    </source>
</evidence>
<dbReference type="SUPFAM" id="SSF111369">
    <property type="entry name" value="HlyD-like secretion proteins"/>
    <property type="match status" value="1"/>
</dbReference>
<keyword evidence="8" id="KW-1185">Reference proteome</keyword>
<dbReference type="EMBL" id="CP007031">
    <property type="protein sequence ID" value="AHF04101.1"/>
    <property type="molecule type" value="Genomic_DNA"/>
</dbReference>
<comment type="subcellular location">
    <subcellularLocation>
        <location evidence="1">Cell envelope</location>
    </subcellularLocation>
</comment>
<evidence type="ECO:0000256" key="3">
    <source>
        <dbReference type="ARBA" id="ARBA00022448"/>
    </source>
</evidence>
<dbReference type="InterPro" id="IPR058625">
    <property type="entry name" value="MdtA-like_BSH"/>
</dbReference>
<dbReference type="Gene3D" id="2.40.420.20">
    <property type="match status" value="1"/>
</dbReference>
<dbReference type="PANTHER" id="PTHR30469">
    <property type="entry name" value="MULTIDRUG RESISTANCE PROTEIN MDTA"/>
    <property type="match status" value="1"/>
</dbReference>
<dbReference type="InterPro" id="IPR058792">
    <property type="entry name" value="Beta-barrel_RND_2"/>
</dbReference>
<dbReference type="Pfam" id="PF25917">
    <property type="entry name" value="BSH_RND"/>
    <property type="match status" value="1"/>
</dbReference>
<evidence type="ECO:0000313" key="8">
    <source>
        <dbReference type="Proteomes" id="UP000005275"/>
    </source>
</evidence>
<dbReference type="Gene3D" id="2.40.50.100">
    <property type="match status" value="1"/>
</dbReference>
<dbReference type="Gene3D" id="2.40.30.170">
    <property type="match status" value="1"/>
</dbReference>
<dbReference type="STRING" id="765910.MARPU_09745"/>
<evidence type="ECO:0000256" key="2">
    <source>
        <dbReference type="ARBA" id="ARBA00009477"/>
    </source>
</evidence>
<sequence length="348" mass="37872">MSRALRAAQPLVLALLLGGCGEETPSPARAARPASQAHLVAALQVAPSAVPITHERPGSLRYRRLVRVFNQEEGRITALALYEGDRVERGQLLVALDDRLLEAEIAAAHATLEQAELDLKRLEDLRARRAVSESEVSLARTALRVARAELELLETRRSFTRIAAPFAGVITERLVEPGDFVSKNTQLLALADPDSLIAEVAASELLLPHLAVGDAASLRIDALGAQRFAARVLRIHPSLERRTRQGIVELALDPIPAGARAGQFVRARLESAPVARLLIPFNALRRDRQGEFVWLIDAHGRATRRAVRSGLQVEDRVEIRDGLAPGERVITRGFLGLRAGKAVDVVSD</sequence>
<evidence type="ECO:0000259" key="5">
    <source>
        <dbReference type="Pfam" id="PF25954"/>
    </source>
</evidence>